<name>A0A0F9TLR1_9ZZZZ</name>
<reference evidence="10" key="1">
    <citation type="journal article" date="2015" name="Nature">
        <title>Complex archaea that bridge the gap between prokaryotes and eukaryotes.</title>
        <authorList>
            <person name="Spang A."/>
            <person name="Saw J.H."/>
            <person name="Jorgensen S.L."/>
            <person name="Zaremba-Niedzwiedzka K."/>
            <person name="Martijn J."/>
            <person name="Lind A.E."/>
            <person name="van Eijk R."/>
            <person name="Schleper C."/>
            <person name="Guy L."/>
            <person name="Ettema T.J."/>
        </authorList>
    </citation>
    <scope>NUCLEOTIDE SEQUENCE</scope>
</reference>
<evidence type="ECO:0000256" key="2">
    <source>
        <dbReference type="ARBA" id="ARBA00004496"/>
    </source>
</evidence>
<keyword evidence="5" id="KW-0963">Cytoplasm</keyword>
<dbReference type="SUPFAM" id="SSF54534">
    <property type="entry name" value="FKBP-like"/>
    <property type="match status" value="1"/>
</dbReference>
<dbReference type="EMBL" id="LAZR01001139">
    <property type="protein sequence ID" value="KKN50011.1"/>
    <property type="molecule type" value="Genomic_DNA"/>
</dbReference>
<dbReference type="InterPro" id="IPR001179">
    <property type="entry name" value="PPIase_FKBP_dom"/>
</dbReference>
<dbReference type="AlphaFoldDB" id="A0A0F9TLR1"/>
<dbReference type="GO" id="GO:0005737">
    <property type="term" value="C:cytoplasm"/>
    <property type="evidence" value="ECO:0007669"/>
    <property type="project" value="UniProtKB-SubCell"/>
</dbReference>
<accession>A0A0F9TLR1</accession>
<evidence type="ECO:0000256" key="8">
    <source>
        <dbReference type="ARBA" id="ARBA00023235"/>
    </source>
</evidence>
<protein>
    <recommendedName>
        <fullName evidence="4">peptidylprolyl isomerase</fullName>
        <ecNumber evidence="4">5.2.1.8</ecNumber>
    </recommendedName>
</protein>
<dbReference type="EC" id="5.2.1.8" evidence="4"/>
<sequence length="156" mass="17213">MKIDKNTVVSLRYELKDTDGNVLDSSTDPVNYLLGGYHNIFPKVEEALMGKNKGDAVMVDLQPEDAFGDYDEALLQIEPSDVFPVEALKIGAQFEGEDPTGDVILYTVTDIADGKVVLDGNHPAAGERLVFSGQVMNVRVASKEELTMEHAQRYRH</sequence>
<keyword evidence="7" id="KW-0143">Chaperone</keyword>
<proteinExistence type="inferred from homology"/>
<dbReference type="GO" id="GO:0003755">
    <property type="term" value="F:peptidyl-prolyl cis-trans isomerase activity"/>
    <property type="evidence" value="ECO:0007669"/>
    <property type="project" value="UniProtKB-KW"/>
</dbReference>
<dbReference type="InterPro" id="IPR046357">
    <property type="entry name" value="PPIase_dom_sf"/>
</dbReference>
<comment type="catalytic activity">
    <reaction evidence="1">
        <text>[protein]-peptidylproline (omega=180) = [protein]-peptidylproline (omega=0)</text>
        <dbReference type="Rhea" id="RHEA:16237"/>
        <dbReference type="Rhea" id="RHEA-COMP:10747"/>
        <dbReference type="Rhea" id="RHEA-COMP:10748"/>
        <dbReference type="ChEBI" id="CHEBI:83833"/>
        <dbReference type="ChEBI" id="CHEBI:83834"/>
        <dbReference type="EC" id="5.2.1.8"/>
    </reaction>
</comment>
<evidence type="ECO:0000256" key="7">
    <source>
        <dbReference type="ARBA" id="ARBA00023186"/>
    </source>
</evidence>
<evidence type="ECO:0000256" key="6">
    <source>
        <dbReference type="ARBA" id="ARBA00023110"/>
    </source>
</evidence>
<organism evidence="10">
    <name type="scientific">marine sediment metagenome</name>
    <dbReference type="NCBI Taxonomy" id="412755"/>
    <lineage>
        <taxon>unclassified sequences</taxon>
        <taxon>metagenomes</taxon>
        <taxon>ecological metagenomes</taxon>
    </lineage>
</organism>
<dbReference type="GO" id="GO:0042026">
    <property type="term" value="P:protein refolding"/>
    <property type="evidence" value="ECO:0007669"/>
    <property type="project" value="UniProtKB-ARBA"/>
</dbReference>
<evidence type="ECO:0000256" key="5">
    <source>
        <dbReference type="ARBA" id="ARBA00022490"/>
    </source>
</evidence>
<evidence type="ECO:0000313" key="10">
    <source>
        <dbReference type="EMBL" id="KKN50011.1"/>
    </source>
</evidence>
<keyword evidence="6" id="KW-0697">Rotamase</keyword>
<comment type="similarity">
    <text evidence="3">Belongs to the FKBP-type PPIase family.</text>
</comment>
<feature type="domain" description="PPIase FKBP-type" evidence="9">
    <location>
        <begin position="6"/>
        <end position="91"/>
    </location>
</feature>
<dbReference type="PANTHER" id="PTHR47861">
    <property type="entry name" value="FKBP-TYPE PEPTIDYL-PROLYL CIS-TRANS ISOMERASE SLYD"/>
    <property type="match status" value="1"/>
</dbReference>
<dbReference type="Gene3D" id="3.10.50.40">
    <property type="match status" value="1"/>
</dbReference>
<evidence type="ECO:0000256" key="1">
    <source>
        <dbReference type="ARBA" id="ARBA00000971"/>
    </source>
</evidence>
<keyword evidence="8" id="KW-0413">Isomerase</keyword>
<evidence type="ECO:0000256" key="4">
    <source>
        <dbReference type="ARBA" id="ARBA00013194"/>
    </source>
</evidence>
<evidence type="ECO:0000256" key="3">
    <source>
        <dbReference type="ARBA" id="ARBA00006577"/>
    </source>
</evidence>
<dbReference type="PROSITE" id="PS50059">
    <property type="entry name" value="FKBP_PPIASE"/>
    <property type="match status" value="1"/>
</dbReference>
<dbReference type="Pfam" id="PF00254">
    <property type="entry name" value="FKBP_C"/>
    <property type="match status" value="1"/>
</dbReference>
<comment type="caution">
    <text evidence="10">The sequence shown here is derived from an EMBL/GenBank/DDBJ whole genome shotgun (WGS) entry which is preliminary data.</text>
</comment>
<comment type="subcellular location">
    <subcellularLocation>
        <location evidence="2">Cytoplasm</location>
    </subcellularLocation>
</comment>
<evidence type="ECO:0000259" key="9">
    <source>
        <dbReference type="PROSITE" id="PS50059"/>
    </source>
</evidence>
<gene>
    <name evidence="10" type="ORF">LCGC14_0636940</name>
</gene>
<dbReference type="PANTHER" id="PTHR47861:SF3">
    <property type="entry name" value="FKBP-TYPE PEPTIDYL-PROLYL CIS-TRANS ISOMERASE SLYD"/>
    <property type="match status" value="1"/>
</dbReference>